<reference evidence="2" key="1">
    <citation type="submission" date="2022-09" db="EMBL/GenBank/DDBJ databases">
        <title>Whole genome shotgun sequence of Streptomyces albidoflavus NBRC 12854.</title>
        <authorList>
            <person name="Komaki H."/>
            <person name="Tamura T."/>
        </authorList>
    </citation>
    <scope>NUCLEOTIDE SEQUENCE</scope>
    <source>
        <strain evidence="2">NBRC 12854</strain>
    </source>
</reference>
<protein>
    <submittedName>
        <fullName evidence="2">Uncharacterized protein</fullName>
    </submittedName>
</protein>
<feature type="region of interest" description="Disordered" evidence="1">
    <location>
        <begin position="1"/>
        <end position="41"/>
    </location>
</feature>
<evidence type="ECO:0000256" key="1">
    <source>
        <dbReference type="SAM" id="MobiDB-lite"/>
    </source>
</evidence>
<name>A0AA37BUQ7_9ACTN</name>
<evidence type="ECO:0000313" key="2">
    <source>
        <dbReference type="EMBL" id="GHI44401.1"/>
    </source>
</evidence>
<dbReference type="EMBL" id="BNDZ01000003">
    <property type="protein sequence ID" value="GHI44401.1"/>
    <property type="molecule type" value="Genomic_DNA"/>
</dbReference>
<dbReference type="AlphaFoldDB" id="A0AA37BUQ7"/>
<accession>A0AA37BUQ7</accession>
<sequence length="41" mass="4280">MIAAGSEAGNARRPAKADAPKGDPWVRPDGKGGIRSRVYVT</sequence>
<comment type="caution">
    <text evidence="2">The sequence shown here is derived from an EMBL/GenBank/DDBJ whole genome shotgun (WGS) entry which is preliminary data.</text>
</comment>
<gene>
    <name evidence="2" type="ORF">ScoT_05750</name>
</gene>
<proteinExistence type="predicted"/>
<organism evidence="2 3">
    <name type="scientific">Streptomyces albidoflavus</name>
    <dbReference type="NCBI Taxonomy" id="1886"/>
    <lineage>
        <taxon>Bacteria</taxon>
        <taxon>Bacillati</taxon>
        <taxon>Actinomycetota</taxon>
        <taxon>Actinomycetes</taxon>
        <taxon>Kitasatosporales</taxon>
        <taxon>Streptomycetaceae</taxon>
        <taxon>Streptomyces</taxon>
        <taxon>Streptomyces albidoflavus group</taxon>
    </lineage>
</organism>
<feature type="compositionally biased region" description="Basic and acidic residues" evidence="1">
    <location>
        <begin position="15"/>
        <end position="32"/>
    </location>
</feature>
<dbReference type="Proteomes" id="UP001051844">
    <property type="component" value="Unassembled WGS sequence"/>
</dbReference>
<evidence type="ECO:0000313" key="3">
    <source>
        <dbReference type="Proteomes" id="UP001051844"/>
    </source>
</evidence>